<dbReference type="EMBL" id="NJHN03000060">
    <property type="protein sequence ID" value="KAH9419323.1"/>
    <property type="molecule type" value="Genomic_DNA"/>
</dbReference>
<accession>A0ABQ8J9T6</accession>
<gene>
    <name evidence="1" type="ORF">DERP_005832</name>
</gene>
<proteinExistence type="predicted"/>
<reference evidence="1 2" key="2">
    <citation type="journal article" date="2022" name="Mol. Biol. Evol.">
        <title>Comparative Genomics Reveals Insights into the Divergent Evolution of Astigmatic Mites and Household Pest Adaptations.</title>
        <authorList>
            <person name="Xiong Q."/>
            <person name="Wan A.T."/>
            <person name="Liu X."/>
            <person name="Fung C.S."/>
            <person name="Xiao X."/>
            <person name="Malainual N."/>
            <person name="Hou J."/>
            <person name="Wang L."/>
            <person name="Wang M."/>
            <person name="Yang K.Y."/>
            <person name="Cui Y."/>
            <person name="Leung E.L."/>
            <person name="Nong W."/>
            <person name="Shin S.K."/>
            <person name="Au S.W."/>
            <person name="Jeong K.Y."/>
            <person name="Chew F.T."/>
            <person name="Hui J.H."/>
            <person name="Leung T.F."/>
            <person name="Tungtrongchitr A."/>
            <person name="Zhong N."/>
            <person name="Liu Z."/>
            <person name="Tsui S.K."/>
        </authorList>
    </citation>
    <scope>NUCLEOTIDE SEQUENCE [LARGE SCALE GENOMIC DNA]</scope>
    <source>
        <strain evidence="1">Derp</strain>
    </source>
</reference>
<dbReference type="Proteomes" id="UP000887458">
    <property type="component" value="Unassembled WGS sequence"/>
</dbReference>
<comment type="caution">
    <text evidence="1">The sequence shown here is derived from an EMBL/GenBank/DDBJ whole genome shotgun (WGS) entry which is preliminary data.</text>
</comment>
<name>A0ABQ8J9T6_DERPT</name>
<protein>
    <recommendedName>
        <fullName evidence="3">Dynactin subunit 3-like</fullName>
    </recommendedName>
</protein>
<evidence type="ECO:0008006" key="3">
    <source>
        <dbReference type="Google" id="ProtNLM"/>
    </source>
</evidence>
<evidence type="ECO:0000313" key="2">
    <source>
        <dbReference type="Proteomes" id="UP000887458"/>
    </source>
</evidence>
<organism evidence="1 2">
    <name type="scientific">Dermatophagoides pteronyssinus</name>
    <name type="common">European house dust mite</name>
    <dbReference type="NCBI Taxonomy" id="6956"/>
    <lineage>
        <taxon>Eukaryota</taxon>
        <taxon>Metazoa</taxon>
        <taxon>Ecdysozoa</taxon>
        <taxon>Arthropoda</taxon>
        <taxon>Chelicerata</taxon>
        <taxon>Arachnida</taxon>
        <taxon>Acari</taxon>
        <taxon>Acariformes</taxon>
        <taxon>Sarcoptiformes</taxon>
        <taxon>Astigmata</taxon>
        <taxon>Psoroptidia</taxon>
        <taxon>Analgoidea</taxon>
        <taxon>Pyroglyphidae</taxon>
        <taxon>Dermatophagoidinae</taxon>
        <taxon>Dermatophagoides</taxon>
    </lineage>
</organism>
<reference evidence="1 2" key="1">
    <citation type="journal article" date="2018" name="J. Allergy Clin. Immunol.">
        <title>High-quality assembly of Dermatophagoides pteronyssinus genome and transcriptome reveals a wide range of novel allergens.</title>
        <authorList>
            <person name="Liu X.Y."/>
            <person name="Yang K.Y."/>
            <person name="Wang M.Q."/>
            <person name="Kwok J.S."/>
            <person name="Zeng X."/>
            <person name="Yang Z."/>
            <person name="Xiao X.J."/>
            <person name="Lau C.P."/>
            <person name="Li Y."/>
            <person name="Huang Z.M."/>
            <person name="Ba J.G."/>
            <person name="Yim A.K."/>
            <person name="Ouyang C.Y."/>
            <person name="Ngai S.M."/>
            <person name="Chan T.F."/>
            <person name="Leung E.L."/>
            <person name="Liu L."/>
            <person name="Liu Z.G."/>
            <person name="Tsui S.K."/>
        </authorList>
    </citation>
    <scope>NUCLEOTIDE SEQUENCE [LARGE SCALE GENOMIC DNA]</scope>
    <source>
        <strain evidence="1">Derp</strain>
    </source>
</reference>
<evidence type="ECO:0000313" key="1">
    <source>
        <dbReference type="EMBL" id="KAH9419323.1"/>
    </source>
</evidence>
<keyword evidence="2" id="KW-1185">Reference proteome</keyword>
<sequence>MASSDYESQLRQLVAQSKPYMGKEIAELESNVIKGWLQEEQIKVNKLYQQIDRICRLHGSILPAKLFNESRDTIEKLEEYIFKIKDALYDLKFVGGCQPFSSFVIMSLPLINIESELRQLMVKSKPYMAKEIVTQHSTTMRGWIQDEQQIVNKLYQQMERIIRLHGTMLPAKLFNESRECLEELEDYIFRLKDAMFHLSRIAGR</sequence>